<evidence type="ECO:0000256" key="3">
    <source>
        <dbReference type="ARBA" id="ARBA00012377"/>
    </source>
</evidence>
<feature type="domain" description="HIT" evidence="13">
    <location>
        <begin position="298"/>
        <end position="406"/>
    </location>
</feature>
<name>A0A3R7PD30_PENVA</name>
<accession>A0A3R7PD30</accession>
<dbReference type="GO" id="GO:0000166">
    <property type="term" value="F:nucleotide binding"/>
    <property type="evidence" value="ECO:0007669"/>
    <property type="project" value="UniProtKB-KW"/>
</dbReference>
<feature type="domain" description="CN hydrolase" evidence="12">
    <location>
        <begin position="3"/>
        <end position="253"/>
    </location>
</feature>
<protein>
    <recommendedName>
        <fullName evidence="10">Nitrilase and fragile histidine triad fusion protein NitFhit</fullName>
        <ecNumber evidence="3">3.6.1.29</ecNumber>
    </recommendedName>
</protein>
<dbReference type="InterPro" id="IPR019808">
    <property type="entry name" value="Histidine_triad_CS"/>
</dbReference>
<dbReference type="Pfam" id="PF01230">
    <property type="entry name" value="HIT"/>
    <property type="match status" value="1"/>
</dbReference>
<comment type="function">
    <text evidence="8">Cleaves A-5'-PPP-5'A to yield AMP and ADP.</text>
</comment>
<dbReference type="PROSITE" id="PS00892">
    <property type="entry name" value="HIT_1"/>
    <property type="match status" value="1"/>
</dbReference>
<evidence type="ECO:0000256" key="2">
    <source>
        <dbReference type="ARBA" id="ARBA00011881"/>
    </source>
</evidence>
<dbReference type="FunFam" id="3.30.428.10:FF:000011">
    <property type="entry name" value="Fragile histidine triad"/>
    <property type="match status" value="1"/>
</dbReference>
<evidence type="ECO:0000256" key="9">
    <source>
        <dbReference type="ARBA" id="ARBA00061127"/>
    </source>
</evidence>
<dbReference type="PANTHER" id="PTHR23088:SF27">
    <property type="entry name" value="DEAMINATED GLUTATHIONE AMIDASE"/>
    <property type="match status" value="1"/>
</dbReference>
<dbReference type="PROSITE" id="PS51084">
    <property type="entry name" value="HIT_2"/>
    <property type="match status" value="1"/>
</dbReference>
<dbReference type="Proteomes" id="UP000283509">
    <property type="component" value="Unassembled WGS sequence"/>
</dbReference>
<dbReference type="SUPFAM" id="SSF56317">
    <property type="entry name" value="Carbon-nitrogen hydrolase"/>
    <property type="match status" value="1"/>
</dbReference>
<dbReference type="STRING" id="6689.A0A3R7PD30"/>
<evidence type="ECO:0000256" key="7">
    <source>
        <dbReference type="ARBA" id="ARBA00047780"/>
    </source>
</evidence>
<feature type="short sequence motif" description="Histidine triad motif" evidence="11">
    <location>
        <begin position="391"/>
        <end position="395"/>
    </location>
</feature>
<dbReference type="GO" id="GO:0047710">
    <property type="term" value="F:bis(5'-adenosyl)-triphosphatase activity"/>
    <property type="evidence" value="ECO:0007669"/>
    <property type="project" value="UniProtKB-EC"/>
</dbReference>
<evidence type="ECO:0000259" key="13">
    <source>
        <dbReference type="PROSITE" id="PS51084"/>
    </source>
</evidence>
<comment type="cofactor">
    <cofactor evidence="1">
        <name>Mn(2+)</name>
        <dbReference type="ChEBI" id="CHEBI:29035"/>
    </cofactor>
</comment>
<comment type="similarity">
    <text evidence="9">In the N-terminal section; belongs to the UPF0012 family.</text>
</comment>
<dbReference type="SUPFAM" id="SSF54197">
    <property type="entry name" value="HIT-like"/>
    <property type="match status" value="1"/>
</dbReference>
<keyword evidence="4" id="KW-0547">Nucleotide-binding</keyword>
<dbReference type="InterPro" id="IPR003010">
    <property type="entry name" value="C-N_Hydrolase"/>
</dbReference>
<dbReference type="Gene3D" id="3.60.110.10">
    <property type="entry name" value="Carbon-nitrogen hydrolase"/>
    <property type="match status" value="1"/>
</dbReference>
<dbReference type="InterPro" id="IPR011146">
    <property type="entry name" value="HIT-like"/>
</dbReference>
<sequence length="499" mass="55035">MKPGLLAVTQMTAVQDKETNLKTCIDLVQRAAAAGAKMVFLPEACDYIAESKEASLQLAEPIHGPQVTRYRELAASSSVWLSLGGIHIKEEGDEKISNTHIIINDKGDIVSTYTKGHLFSVHIPEKKLHLEESNYATRGQAINPPVSTPVGEVALGICYDMRFPEMSMIQRKLGAEILTFPSAFTVTTGLAHWEALLRARAIESQCYVIAAAQTGQHNSKRSSYGHAMIVDPWGAVIGQASEGTCFFLAEINLDYLQKVRKEMPVLTHRRHDLYNLEQVTPPHTPHVCQLLPQPSPYVTYQFGQVSVPGSCVFLKSRLSQAFVNKKPVVPGHTLITPEKPSKRLADLLPAEVSDVAQMTQKTLKILLKAYNPTSYQIGIQDGPSAGQTIDHLHMHLLPMTPGSIEKLQGHEQDRSIRWRETSEMEEEATRLRNVAADIHSSLSIPVDTPKCLKLQKPVLPDSSAINIPPELLVVKTELSCAYFAPHPVLPGRILLRDGV</sequence>
<evidence type="ECO:0000256" key="5">
    <source>
        <dbReference type="ARBA" id="ARBA00022801"/>
    </source>
</evidence>
<reference evidence="14 15" key="2">
    <citation type="submission" date="2019-01" db="EMBL/GenBank/DDBJ databases">
        <title>The decoding of complex shrimp genome reveals the adaptation for benthos swimmer, frequently molting mechanism and breeding impact on genome.</title>
        <authorList>
            <person name="Sun Y."/>
            <person name="Gao Y."/>
            <person name="Yu Y."/>
        </authorList>
    </citation>
    <scope>NUCLEOTIDE SEQUENCE [LARGE SCALE GENOMIC DNA]</scope>
    <source>
        <tissue evidence="14">Muscle</tissue>
    </source>
</reference>
<dbReference type="FunFam" id="3.60.110.10:FF:000005">
    <property type="entry name" value="nitrilase homolog 1 isoform X1"/>
    <property type="match status" value="1"/>
</dbReference>
<dbReference type="AlphaFoldDB" id="A0A3R7PD30"/>
<dbReference type="InterPro" id="IPR036526">
    <property type="entry name" value="C-N_Hydrolase_sf"/>
</dbReference>
<dbReference type="InterPro" id="IPR036265">
    <property type="entry name" value="HIT-like_sf"/>
</dbReference>
<evidence type="ECO:0000256" key="11">
    <source>
        <dbReference type="PROSITE-ProRule" id="PRU00464"/>
    </source>
</evidence>
<keyword evidence="5" id="KW-0378">Hydrolase</keyword>
<dbReference type="EMBL" id="QCYY01003931">
    <property type="protein sequence ID" value="ROT61916.1"/>
    <property type="molecule type" value="Genomic_DNA"/>
</dbReference>
<evidence type="ECO:0000256" key="8">
    <source>
        <dbReference type="ARBA" id="ARBA00057461"/>
    </source>
</evidence>
<evidence type="ECO:0000256" key="10">
    <source>
        <dbReference type="ARBA" id="ARBA00069577"/>
    </source>
</evidence>
<dbReference type="CDD" id="cd07572">
    <property type="entry name" value="nit"/>
    <property type="match status" value="1"/>
</dbReference>
<dbReference type="InterPro" id="IPR045254">
    <property type="entry name" value="Nit1/2_C-N_Hydrolase"/>
</dbReference>
<keyword evidence="6" id="KW-0511">Multifunctional enzyme</keyword>
<gene>
    <name evidence="14" type="ORF">C7M84_020263</name>
</gene>
<reference evidence="14 15" key="1">
    <citation type="submission" date="2018-04" db="EMBL/GenBank/DDBJ databases">
        <authorList>
            <person name="Zhang X."/>
            <person name="Yuan J."/>
            <person name="Li F."/>
            <person name="Xiang J."/>
        </authorList>
    </citation>
    <scope>NUCLEOTIDE SEQUENCE [LARGE SCALE GENOMIC DNA]</scope>
    <source>
        <tissue evidence="14">Muscle</tissue>
    </source>
</reference>
<dbReference type="EC" id="3.6.1.29" evidence="3"/>
<evidence type="ECO:0000313" key="14">
    <source>
        <dbReference type="EMBL" id="ROT61916.1"/>
    </source>
</evidence>
<dbReference type="PANTHER" id="PTHR23088">
    <property type="entry name" value="NITRILASE-RELATED"/>
    <property type="match status" value="1"/>
</dbReference>
<proteinExistence type="inferred from homology"/>
<organism evidence="14 15">
    <name type="scientific">Penaeus vannamei</name>
    <name type="common">Whiteleg shrimp</name>
    <name type="synonym">Litopenaeus vannamei</name>
    <dbReference type="NCBI Taxonomy" id="6689"/>
    <lineage>
        <taxon>Eukaryota</taxon>
        <taxon>Metazoa</taxon>
        <taxon>Ecdysozoa</taxon>
        <taxon>Arthropoda</taxon>
        <taxon>Crustacea</taxon>
        <taxon>Multicrustacea</taxon>
        <taxon>Malacostraca</taxon>
        <taxon>Eumalacostraca</taxon>
        <taxon>Eucarida</taxon>
        <taxon>Decapoda</taxon>
        <taxon>Dendrobranchiata</taxon>
        <taxon>Penaeoidea</taxon>
        <taxon>Penaeidae</taxon>
        <taxon>Penaeus</taxon>
    </lineage>
</organism>
<comment type="caution">
    <text evidence="14">The sequence shown here is derived from an EMBL/GenBank/DDBJ whole genome shotgun (WGS) entry which is preliminary data.</text>
</comment>
<comment type="subunit">
    <text evidence="2">Homotetramer.</text>
</comment>
<dbReference type="PROSITE" id="PS50263">
    <property type="entry name" value="CN_HYDROLASE"/>
    <property type="match status" value="1"/>
</dbReference>
<evidence type="ECO:0000259" key="12">
    <source>
        <dbReference type="PROSITE" id="PS50263"/>
    </source>
</evidence>
<dbReference type="Pfam" id="PF00795">
    <property type="entry name" value="CN_hydrolase"/>
    <property type="match status" value="1"/>
</dbReference>
<evidence type="ECO:0000256" key="1">
    <source>
        <dbReference type="ARBA" id="ARBA00001936"/>
    </source>
</evidence>
<evidence type="ECO:0000313" key="15">
    <source>
        <dbReference type="Proteomes" id="UP000283509"/>
    </source>
</evidence>
<dbReference type="OrthoDB" id="680339at2759"/>
<dbReference type="Gene3D" id="3.30.428.10">
    <property type="entry name" value="HIT-like"/>
    <property type="match status" value="1"/>
</dbReference>
<comment type="catalytic activity">
    <reaction evidence="7">
        <text>P(1),P(3)-bis(5'-adenosyl) triphosphate + H2O = AMP + ADP + 2 H(+)</text>
        <dbReference type="Rhea" id="RHEA:13893"/>
        <dbReference type="ChEBI" id="CHEBI:15377"/>
        <dbReference type="ChEBI" id="CHEBI:15378"/>
        <dbReference type="ChEBI" id="CHEBI:58529"/>
        <dbReference type="ChEBI" id="CHEBI:456215"/>
        <dbReference type="ChEBI" id="CHEBI:456216"/>
        <dbReference type="EC" id="3.6.1.29"/>
    </reaction>
</comment>
<dbReference type="InterPro" id="IPR001110">
    <property type="entry name" value="UPF0012_CS"/>
</dbReference>
<evidence type="ECO:0000256" key="6">
    <source>
        <dbReference type="ARBA" id="ARBA00023268"/>
    </source>
</evidence>
<keyword evidence="15" id="KW-1185">Reference proteome</keyword>
<dbReference type="GO" id="GO:0006139">
    <property type="term" value="P:nucleobase-containing compound metabolic process"/>
    <property type="evidence" value="ECO:0007669"/>
    <property type="project" value="TreeGrafter"/>
</dbReference>
<dbReference type="PROSITE" id="PS01227">
    <property type="entry name" value="UPF0012"/>
    <property type="match status" value="1"/>
</dbReference>
<evidence type="ECO:0000256" key="4">
    <source>
        <dbReference type="ARBA" id="ARBA00022741"/>
    </source>
</evidence>
<dbReference type="GO" id="GO:0016811">
    <property type="term" value="F:hydrolase activity, acting on carbon-nitrogen (but not peptide) bonds, in linear amides"/>
    <property type="evidence" value="ECO:0007669"/>
    <property type="project" value="InterPro"/>
</dbReference>